<protein>
    <submittedName>
        <fullName evidence="4">PAS domain S-box-containing protein/diguanylate cyclase (GGDEF) domain-containing protein</fullName>
    </submittedName>
</protein>
<evidence type="ECO:0000259" key="3">
    <source>
        <dbReference type="PROSITE" id="PS50887"/>
    </source>
</evidence>
<dbReference type="InterPro" id="IPR035965">
    <property type="entry name" value="PAS-like_dom_sf"/>
</dbReference>
<keyword evidence="1" id="KW-0472">Membrane</keyword>
<dbReference type="AlphaFoldDB" id="A0A1T4NF20"/>
<dbReference type="InterPro" id="IPR013656">
    <property type="entry name" value="PAS_4"/>
</dbReference>
<dbReference type="SUPFAM" id="SSF55785">
    <property type="entry name" value="PYP-like sensor domain (PAS domain)"/>
    <property type="match status" value="1"/>
</dbReference>
<dbReference type="Pfam" id="PF14827">
    <property type="entry name" value="dCache_3"/>
    <property type="match status" value="1"/>
</dbReference>
<evidence type="ECO:0000313" key="5">
    <source>
        <dbReference type="Proteomes" id="UP000190102"/>
    </source>
</evidence>
<name>A0A1T4NF20_9BACT</name>
<gene>
    <name evidence="4" type="ORF">SAMN02745119_01607</name>
</gene>
<dbReference type="Gene3D" id="3.30.70.270">
    <property type="match status" value="1"/>
</dbReference>
<dbReference type="RefSeq" id="WP_078789911.1">
    <property type="nucleotide sequence ID" value="NZ_FUWR01000007.1"/>
</dbReference>
<keyword evidence="1" id="KW-1133">Transmembrane helix</keyword>
<evidence type="ECO:0000259" key="2">
    <source>
        <dbReference type="PROSITE" id="PS50113"/>
    </source>
</evidence>
<dbReference type="PROSITE" id="PS50887">
    <property type="entry name" value="GGDEF"/>
    <property type="match status" value="1"/>
</dbReference>
<dbReference type="SUPFAM" id="SSF55073">
    <property type="entry name" value="Nucleotide cyclase"/>
    <property type="match status" value="1"/>
</dbReference>
<dbReference type="InterPro" id="IPR052163">
    <property type="entry name" value="DGC-Regulatory_Protein"/>
</dbReference>
<evidence type="ECO:0000313" key="4">
    <source>
        <dbReference type="EMBL" id="SJZ77941.1"/>
    </source>
</evidence>
<dbReference type="SMART" id="SM00267">
    <property type="entry name" value="GGDEF"/>
    <property type="match status" value="1"/>
</dbReference>
<feature type="domain" description="PAC" evidence="2">
    <location>
        <begin position="421"/>
        <end position="473"/>
    </location>
</feature>
<sequence length="635" mass="71285">MKRSGLLVGILFVLLLELVALATIRYLYQDRREAYLRSGYTDMVRSYQSALETYELFSRAIFNETINKPAVINLMYQAARSDHQKQALLRHQLHTMMQPSYQGLLQNHLNQIHFHLPDLSSFLRMHRPAVFGDNLASVRPALAVANKRRAYVSGFEVGRHEGGFRFIFPLFRGEDLAGTVETSISFDSFTTQLRRRFAGDYILLIKSDLTTQRLFSNVQSRLVPSPFSSQFLQAPIQDNFHSDHLSAAEITMVATAVKSELEQAQQAKRPIALAAPLQNSTVSVYLLPLTNIEGTPEAYLVQLNRDANLQSLKEGYAIAAWSASLVALLGGVLIVSLYKRAREMSGLNRLFHQAIDALPYPFHIIDTQTYRIKVANRQASHGVEKVEEMTCHALSHGSAQPCDSGEHPCPIKTVMETGTAAVVEHRHYTADGEEKIVEVHGYPIHDEQGGISRCIEYVIDVTERRLLEQQLQRLAETDPLTGTANRRRFYDKLAVEIDRAVRHDRQLSVLMLDLDHFKEINDKNGHDVGDRVLARLVELLGSLLRTSDLLGRSGGDEFLILAPETGFDDARILAHKLLVAVREKLHDPQAGPVTVSMGTASFKAGDTPDELIKRADLALYRAKQQGRDRFEAGEQ</sequence>
<dbReference type="InterPro" id="IPR029150">
    <property type="entry name" value="dCache_3"/>
</dbReference>
<accession>A0A1T4NF20</accession>
<dbReference type="STRING" id="115783.SAMN02745119_01607"/>
<dbReference type="Gene3D" id="3.30.450.20">
    <property type="entry name" value="PAS domain"/>
    <property type="match status" value="1"/>
</dbReference>
<dbReference type="NCBIfam" id="TIGR00254">
    <property type="entry name" value="GGDEF"/>
    <property type="match status" value="1"/>
</dbReference>
<dbReference type="Proteomes" id="UP000190102">
    <property type="component" value="Unassembled WGS sequence"/>
</dbReference>
<feature type="transmembrane region" description="Helical" evidence="1">
    <location>
        <begin position="318"/>
        <end position="338"/>
    </location>
</feature>
<reference evidence="5" key="1">
    <citation type="submission" date="2017-02" db="EMBL/GenBank/DDBJ databases">
        <authorList>
            <person name="Varghese N."/>
            <person name="Submissions S."/>
        </authorList>
    </citation>
    <scope>NUCLEOTIDE SEQUENCE [LARGE SCALE GENOMIC DNA]</scope>
    <source>
        <strain evidence="5">ATCC BAA-34</strain>
    </source>
</reference>
<dbReference type="PANTHER" id="PTHR46663">
    <property type="entry name" value="DIGUANYLATE CYCLASE DGCT-RELATED"/>
    <property type="match status" value="1"/>
</dbReference>
<keyword evidence="5" id="KW-1185">Reference proteome</keyword>
<dbReference type="InterPro" id="IPR001610">
    <property type="entry name" value="PAC"/>
</dbReference>
<dbReference type="InterPro" id="IPR000700">
    <property type="entry name" value="PAS-assoc_C"/>
</dbReference>
<dbReference type="PANTHER" id="PTHR46663:SF4">
    <property type="entry name" value="DIGUANYLATE CYCLASE DGCT-RELATED"/>
    <property type="match status" value="1"/>
</dbReference>
<dbReference type="InterPro" id="IPR000160">
    <property type="entry name" value="GGDEF_dom"/>
</dbReference>
<dbReference type="FunFam" id="3.30.70.270:FF:000001">
    <property type="entry name" value="Diguanylate cyclase domain protein"/>
    <property type="match status" value="1"/>
</dbReference>
<dbReference type="Pfam" id="PF00990">
    <property type="entry name" value="GGDEF"/>
    <property type="match status" value="1"/>
</dbReference>
<dbReference type="InterPro" id="IPR043128">
    <property type="entry name" value="Rev_trsase/Diguanyl_cyclase"/>
</dbReference>
<organism evidence="4 5">
    <name type="scientific">Trichlorobacter thiogenes</name>
    <dbReference type="NCBI Taxonomy" id="115783"/>
    <lineage>
        <taxon>Bacteria</taxon>
        <taxon>Pseudomonadati</taxon>
        <taxon>Thermodesulfobacteriota</taxon>
        <taxon>Desulfuromonadia</taxon>
        <taxon>Geobacterales</taxon>
        <taxon>Geobacteraceae</taxon>
        <taxon>Trichlorobacter</taxon>
    </lineage>
</organism>
<dbReference type="InterPro" id="IPR029787">
    <property type="entry name" value="Nucleotide_cyclase"/>
</dbReference>
<evidence type="ECO:0000256" key="1">
    <source>
        <dbReference type="SAM" id="Phobius"/>
    </source>
</evidence>
<dbReference type="SMART" id="SM00086">
    <property type="entry name" value="PAC"/>
    <property type="match status" value="1"/>
</dbReference>
<dbReference type="NCBIfam" id="TIGR00229">
    <property type="entry name" value="sensory_box"/>
    <property type="match status" value="1"/>
</dbReference>
<proteinExistence type="predicted"/>
<dbReference type="InterPro" id="IPR000014">
    <property type="entry name" value="PAS"/>
</dbReference>
<dbReference type="GO" id="GO:0003824">
    <property type="term" value="F:catalytic activity"/>
    <property type="evidence" value="ECO:0007669"/>
    <property type="project" value="UniProtKB-ARBA"/>
</dbReference>
<dbReference type="OrthoDB" id="9790367at2"/>
<feature type="domain" description="GGDEF" evidence="3">
    <location>
        <begin position="505"/>
        <end position="635"/>
    </location>
</feature>
<keyword evidence="1" id="KW-0812">Transmembrane</keyword>
<dbReference type="CDD" id="cd01949">
    <property type="entry name" value="GGDEF"/>
    <property type="match status" value="1"/>
</dbReference>
<dbReference type="PROSITE" id="PS50113">
    <property type="entry name" value="PAC"/>
    <property type="match status" value="1"/>
</dbReference>
<dbReference type="Pfam" id="PF08448">
    <property type="entry name" value="PAS_4"/>
    <property type="match status" value="1"/>
</dbReference>
<dbReference type="EMBL" id="FUWR01000007">
    <property type="protein sequence ID" value="SJZ77941.1"/>
    <property type="molecule type" value="Genomic_DNA"/>
</dbReference>